<dbReference type="InterPro" id="IPR051943">
    <property type="entry name" value="TRAFAC_Dynamin-like_GTPase"/>
</dbReference>
<dbReference type="InterPro" id="IPR013785">
    <property type="entry name" value="Aldolase_TIM"/>
</dbReference>
<feature type="compositionally biased region" description="Polar residues" evidence="2">
    <location>
        <begin position="1"/>
        <end position="11"/>
    </location>
</feature>
<reference evidence="4" key="1">
    <citation type="journal article" date="2012" name="Nat. Biotechnol.">
        <title>Reference genome sequence of the model plant Setaria.</title>
        <authorList>
            <person name="Bennetzen J.L."/>
            <person name="Schmutz J."/>
            <person name="Wang H."/>
            <person name="Percifield R."/>
            <person name="Hawkins J."/>
            <person name="Pontaroli A.C."/>
            <person name="Estep M."/>
            <person name="Feng L."/>
            <person name="Vaughn J.N."/>
            <person name="Grimwood J."/>
            <person name="Jenkins J."/>
            <person name="Barry K."/>
            <person name="Lindquist E."/>
            <person name="Hellsten U."/>
            <person name="Deshpande S."/>
            <person name="Wang X."/>
            <person name="Wu X."/>
            <person name="Mitros T."/>
            <person name="Triplett J."/>
            <person name="Yang X."/>
            <person name="Ye C.Y."/>
            <person name="Mauro-Herrera M."/>
            <person name="Wang L."/>
            <person name="Li P."/>
            <person name="Sharma M."/>
            <person name="Sharma R."/>
            <person name="Ronald P.C."/>
            <person name="Panaud O."/>
            <person name="Kellogg E.A."/>
            <person name="Brutnell T.P."/>
            <person name="Doust A.N."/>
            <person name="Tuskan G.A."/>
            <person name="Rokhsar D."/>
            <person name="Devos K.M."/>
        </authorList>
    </citation>
    <scope>NUCLEOTIDE SEQUENCE [LARGE SCALE GENOMIC DNA]</scope>
    <source>
        <strain evidence="4">Yugu1</strain>
    </source>
</reference>
<dbReference type="GO" id="GO:0005525">
    <property type="term" value="F:GTP binding"/>
    <property type="evidence" value="ECO:0007669"/>
    <property type="project" value="InterPro"/>
</dbReference>
<feature type="compositionally biased region" description="Basic and acidic residues" evidence="2">
    <location>
        <begin position="155"/>
        <end position="202"/>
    </location>
</feature>
<evidence type="ECO:0000256" key="2">
    <source>
        <dbReference type="SAM" id="MobiDB-lite"/>
    </source>
</evidence>
<dbReference type="Gene3D" id="3.40.50.300">
    <property type="entry name" value="P-loop containing nucleotide triphosphate hydrolases"/>
    <property type="match status" value="1"/>
</dbReference>
<dbReference type="InterPro" id="IPR027417">
    <property type="entry name" value="P-loop_NTPase"/>
</dbReference>
<dbReference type="STRING" id="4555.A0A368QIT6"/>
<dbReference type="EMBL" id="CM003530">
    <property type="protein sequence ID" value="RCV17887.1"/>
    <property type="molecule type" value="Genomic_DNA"/>
</dbReference>
<dbReference type="CDD" id="cd09272">
    <property type="entry name" value="RNase_HI_RT_Ty1"/>
    <property type="match status" value="1"/>
</dbReference>
<evidence type="ECO:0000259" key="3">
    <source>
        <dbReference type="Pfam" id="PF01926"/>
    </source>
</evidence>
<dbReference type="InterPro" id="IPR006073">
    <property type="entry name" value="GTP-bd"/>
</dbReference>
<name>A0A368QIT6_SETIT</name>
<dbReference type="FunFam" id="3.40.50.300:FF:001052">
    <property type="entry name" value="Probable transmembrane GTPase FZO-like, chloroplastic"/>
    <property type="match status" value="1"/>
</dbReference>
<feature type="region of interest" description="Disordered" evidence="2">
    <location>
        <begin position="1"/>
        <end position="61"/>
    </location>
</feature>
<evidence type="ECO:0000313" key="4">
    <source>
        <dbReference type="EMBL" id="RCV17887.1"/>
    </source>
</evidence>
<dbReference type="OrthoDB" id="422720at2759"/>
<accession>A0A368QIT6</accession>
<dbReference type="FunFam" id="3.20.20.70:FF:000243">
    <property type="entry name" value="Probable transmembrane GTPase FZO-like, chloroplastic"/>
    <property type="match status" value="1"/>
</dbReference>
<feature type="region of interest" description="Disordered" evidence="2">
    <location>
        <begin position="352"/>
        <end position="416"/>
    </location>
</feature>
<dbReference type="NCBIfam" id="TIGR00231">
    <property type="entry name" value="small_GTP"/>
    <property type="match status" value="1"/>
</dbReference>
<evidence type="ECO:0000256" key="1">
    <source>
        <dbReference type="SAM" id="Coils"/>
    </source>
</evidence>
<keyword evidence="1" id="KW-0175">Coiled coil</keyword>
<dbReference type="CDD" id="cd09912">
    <property type="entry name" value="DLP_2"/>
    <property type="match status" value="1"/>
</dbReference>
<dbReference type="Gene3D" id="3.20.20.70">
    <property type="entry name" value="Aldolase class I"/>
    <property type="match status" value="1"/>
</dbReference>
<feature type="domain" description="G" evidence="3">
    <location>
        <begin position="925"/>
        <end position="1057"/>
    </location>
</feature>
<gene>
    <name evidence="4" type="ORF">SETIT_3G256000v2</name>
</gene>
<reference evidence="4" key="2">
    <citation type="submission" date="2015-07" db="EMBL/GenBank/DDBJ databases">
        <authorList>
            <person name="Noorani M."/>
        </authorList>
    </citation>
    <scope>NUCLEOTIDE SEQUENCE</scope>
    <source>
        <strain evidence="4">Yugu1</strain>
    </source>
</reference>
<feature type="coiled-coil region" evidence="1">
    <location>
        <begin position="1452"/>
        <end position="1479"/>
    </location>
</feature>
<protein>
    <recommendedName>
        <fullName evidence="3">G domain-containing protein</fullName>
    </recommendedName>
</protein>
<proteinExistence type="predicted"/>
<organism evidence="4">
    <name type="scientific">Setaria italica</name>
    <name type="common">Foxtail millet</name>
    <name type="synonym">Panicum italicum</name>
    <dbReference type="NCBI Taxonomy" id="4555"/>
    <lineage>
        <taxon>Eukaryota</taxon>
        <taxon>Viridiplantae</taxon>
        <taxon>Streptophyta</taxon>
        <taxon>Embryophyta</taxon>
        <taxon>Tracheophyta</taxon>
        <taxon>Spermatophyta</taxon>
        <taxon>Magnoliopsida</taxon>
        <taxon>Liliopsida</taxon>
        <taxon>Poales</taxon>
        <taxon>Poaceae</taxon>
        <taxon>PACMAD clade</taxon>
        <taxon>Panicoideae</taxon>
        <taxon>Panicodae</taxon>
        <taxon>Paniceae</taxon>
        <taxon>Cenchrinae</taxon>
        <taxon>Setaria</taxon>
    </lineage>
</organism>
<dbReference type="Pfam" id="PF01926">
    <property type="entry name" value="MMR_HSR1"/>
    <property type="match status" value="1"/>
</dbReference>
<feature type="region of interest" description="Disordered" evidence="2">
    <location>
        <begin position="134"/>
        <end position="215"/>
    </location>
</feature>
<dbReference type="SUPFAM" id="SSF52540">
    <property type="entry name" value="P-loop containing nucleoside triphosphate hydrolases"/>
    <property type="match status" value="1"/>
</dbReference>
<dbReference type="PANTHER" id="PTHR43681:SF1">
    <property type="entry name" value="SARCALUMENIN"/>
    <property type="match status" value="1"/>
</dbReference>
<feature type="compositionally biased region" description="Basic and acidic residues" evidence="2">
    <location>
        <begin position="134"/>
        <end position="147"/>
    </location>
</feature>
<sequence length="1479" mass="159316">MSSADSFESGDTTAPTANPVPPPGPPPAVNGGASVPPPATGDSLGSAPQAPPTGDAPSNSGGGFIVYPTPLPAIHPYATVSVKSHIPVTLTMKSNAYARWASFFKSIHDFHSMTQGDSSIVKWVVALHCAPTCSDRDCSASDRERAPHGCGLDRTSQRSDWSGERPNRSGERSPRSGACHDRSDERPARSGERPDRTSERPARSGTCPDRFDEHPDCTATPVDTHANLSAHDGAKLQDGSEYQSLAGALQYLTLTRLDLAYAVQQSLTAYSDADWAGCPDSRRSTSGFCVYLGDNLELHVPLASATVVYCDNSAVYMIANPVHHQRAKHIEIDIHFIREKVALAACDPAPPPNAPPSLLRSPRRHRSALPEARVGAKMVAARPPRSHVRIVRPGPPRPSPRGRNEGGGKSSPARPHGDGPWRLAAVCWQPDGSVLVRFGVSFIESSVSLGCMMMRSLMDGMRSGFGGCGMRSNSRWGSVTTTVMMRSTGARSNGKSHRGRAPHRVPALSNQIHDKLLTLHGSTASRFPPHHHHQLASLSPLHCPHASGLPPLPLPLSMSAASTATRLLLPRPAAPFRSLLLSRRRGRLRRAVHASAVAAGGGGGITGGSGGGGGAAKEPPRTLFPGGFKRPEIQVPALVLRVGAEEALRSGDEVAAAVARGVGIVVLEAGEEGGGRAYEAAVKLRAAVGDRAYLLITERVDVASAVGASGVVLADDGIPAIVARSMMMKSNADSIYLPIVARTIRSANSAISASSSEGADFLIANTGSDNIADVMSGGVGQQVKIPIFFTLNESHSGATYSDITSRLLQSGASGVVTSLAGIQHLTDDLIERDFSKVDGTEEVPQASYSSASTLEDANNVAVLTREKTKVAGFTKLDEKVVQLIEREKPILSEAVAVIRKAAPMMEEVELLVDAASRLSEPFLLVIVGEFNSGKSTFINALLGRQYLQEGVVPTTNEITLLSYSEIESESFERCERHPDGQFMCYLSVPILKEMNLVDTPGTNVILQRQQRLTEEYVPRADLILFVLSSDRPLTESEVGFLQYVQQWKKKVVFVLNKLDLYRNSYELEEATAFVKENAKKLLNTEDVTLFPVSSRSALEAKLSYSKNGGGKHLMEAMFNDPRWRSSKFCELEDYLLSFLDSSTENGKERVRLKLETPIGIADRLLTSCQRLVKLEYEKAVDDLTSIKDLVSGANNYASKLEADSNSWQKQISSLIERAKGRAVTLMKSILQLSNIDLIFTYTVKGKTGSSTRATSFVQNDILTPAFDDAVNILGEYSTWLSSSNTREANLYLECFHKRWAALVAQEERVLSDPNGLVNEGEKLTVKALDGFDASSTAKVFEEEIREVAFGTFGGLGVAGLSASLLTSVLSTTLEDLLALALCSAGGFIVLSSFPGRRKLAIEKVNKAADELSRKVDEAIQKDISQSANNLVRFVEVISKPYQEACQQKIDWLQGVQGELSAVERKLQTLKVEIQNLHGS</sequence>
<dbReference type="PANTHER" id="PTHR43681">
    <property type="entry name" value="TRANSMEMBRANE GTPASE FZO"/>
    <property type="match status" value="1"/>
</dbReference>
<dbReference type="InterPro" id="IPR005225">
    <property type="entry name" value="Small_GTP-bd"/>
</dbReference>
<feature type="compositionally biased region" description="Pro residues" evidence="2">
    <location>
        <begin position="18"/>
        <end position="28"/>
    </location>
</feature>